<dbReference type="PROSITE" id="PS01192">
    <property type="entry name" value="HMG_COA_REDUCTASE_3"/>
    <property type="match status" value="1"/>
</dbReference>
<dbReference type="PANTHER" id="PTHR10572:SF24">
    <property type="entry name" value="3-HYDROXY-3-METHYLGLUTARYL-COENZYME A REDUCTASE"/>
    <property type="match status" value="1"/>
</dbReference>
<dbReference type="AlphaFoldDB" id="A0A1I2SLA9"/>
<gene>
    <name evidence="4" type="ORF">SAMN02910432_01744</name>
</gene>
<keyword evidence="2 3" id="KW-0560">Oxidoreductase</keyword>
<dbReference type="InterPro" id="IPR009029">
    <property type="entry name" value="HMG_CoA_Rdtase_sub-bd_dom_sf"/>
</dbReference>
<dbReference type="EMBL" id="FOPI01000032">
    <property type="protein sequence ID" value="SFG53502.1"/>
    <property type="molecule type" value="Genomic_DNA"/>
</dbReference>
<dbReference type="UniPathway" id="UPA00257">
    <property type="reaction ID" value="UER00367"/>
</dbReference>
<comment type="similarity">
    <text evidence="1 3">Belongs to the HMG-CoA reductase family.</text>
</comment>
<dbReference type="Pfam" id="PF00368">
    <property type="entry name" value="HMG-CoA_red"/>
    <property type="match status" value="1"/>
</dbReference>
<dbReference type="GO" id="GO:0015936">
    <property type="term" value="P:coenzyme A metabolic process"/>
    <property type="evidence" value="ECO:0007669"/>
    <property type="project" value="InterPro"/>
</dbReference>
<dbReference type="RefSeq" id="WP_014072995.1">
    <property type="nucleotide sequence ID" value="NZ_AYYL01000031.1"/>
</dbReference>
<evidence type="ECO:0000313" key="4">
    <source>
        <dbReference type="EMBL" id="SFG53502.1"/>
    </source>
</evidence>
<dbReference type="GO" id="GO:0140643">
    <property type="term" value="F:hydroxymethylglutaryl-CoA reductase (NADH) activity"/>
    <property type="evidence" value="ECO:0007669"/>
    <property type="project" value="UniProtKB-EC"/>
</dbReference>
<evidence type="ECO:0000256" key="1">
    <source>
        <dbReference type="ARBA" id="ARBA00007661"/>
    </source>
</evidence>
<dbReference type="NCBIfam" id="TIGR00532">
    <property type="entry name" value="HMG_CoA_R_NAD"/>
    <property type="match status" value="1"/>
</dbReference>
<sequence>MQGFEKYYRKTWHERLEILNKHTISDEQVKILKDGAKNPELGETMIENFISEYHLPEGVALNLVVNGIEYLVPMATEEPSVIAAASHGGSIVKKSGGFKAETKSRLMIGQVVLENVSDVSEMQKELELLEKDILKVANDAHPSIVRRGGGARSVKLKILADDLLALYLAVDVKEAMGANMLNTMLEATAEFLKAKLKADVLFAILSNYATDSLVSAKCSIGVETLAKNGVDGCEIARKIAQASRVAQLDPYRAATHNKGIMNGIDACVLASGNDWRAVEAGAHAYAARSGRYRGLSTWNYDEKKQVLEGELTLPLALGSVGGSISIVPLVSVNRQILQNADAKTLGEIVCSLGLAQNLAALYALVTDGIQKGHMRLQLKSLAKSVGATADETKFLVKEMEKRKVRDSVHAKEILEEMRENRDE</sequence>
<evidence type="ECO:0000256" key="2">
    <source>
        <dbReference type="ARBA" id="ARBA00023002"/>
    </source>
</evidence>
<dbReference type="GeneID" id="29803147"/>
<name>A0A1I2SLA9_9LACO</name>
<dbReference type="InterPro" id="IPR009023">
    <property type="entry name" value="HMG_CoA_Rdtase_NAD(P)-bd_sf"/>
</dbReference>
<keyword evidence="3" id="KW-0520">NAD</keyword>
<dbReference type="InterPro" id="IPR023074">
    <property type="entry name" value="HMG_CoA_Rdtase_cat_sf"/>
</dbReference>
<comment type="pathway">
    <text evidence="3">Metabolic intermediate metabolism; (R)-mevalonate degradation; (S)-3-hydroxy-3-methylglutaryl-CoA from (R)-mevalonate: step 1/1.</text>
</comment>
<dbReference type="PROSITE" id="PS50065">
    <property type="entry name" value="HMG_COA_REDUCTASE_4"/>
    <property type="match status" value="1"/>
</dbReference>
<evidence type="ECO:0000256" key="3">
    <source>
        <dbReference type="RuleBase" id="RU361219"/>
    </source>
</evidence>
<dbReference type="Proteomes" id="UP000182635">
    <property type="component" value="Unassembled WGS sequence"/>
</dbReference>
<proteinExistence type="inferred from homology"/>
<accession>A0A1I2SLA9</accession>
<comment type="catalytic activity">
    <reaction evidence="3">
        <text>(R)-mevalonate + 2 NAD(+) + CoA = (3S)-3-hydroxy-3-methylglutaryl-CoA + 2 NADH + 2 H(+)</text>
        <dbReference type="Rhea" id="RHEA:14833"/>
        <dbReference type="ChEBI" id="CHEBI:15378"/>
        <dbReference type="ChEBI" id="CHEBI:36464"/>
        <dbReference type="ChEBI" id="CHEBI:43074"/>
        <dbReference type="ChEBI" id="CHEBI:57287"/>
        <dbReference type="ChEBI" id="CHEBI:57540"/>
        <dbReference type="ChEBI" id="CHEBI:57945"/>
        <dbReference type="EC" id="1.1.1.88"/>
    </reaction>
</comment>
<dbReference type="InterPro" id="IPR004553">
    <property type="entry name" value="HMG_CoA_Rdtase_bac-typ"/>
</dbReference>
<dbReference type="Gene3D" id="3.90.770.10">
    <property type="entry name" value="3-hydroxy-3-methylglutaryl-coenzyme A Reductase, Chain A, domain 2"/>
    <property type="match status" value="2"/>
</dbReference>
<dbReference type="PANTHER" id="PTHR10572">
    <property type="entry name" value="3-HYDROXY-3-METHYLGLUTARYL-COENZYME A REDUCTASE"/>
    <property type="match status" value="1"/>
</dbReference>
<protein>
    <recommendedName>
        <fullName evidence="3">3-hydroxy-3-methylglutaryl coenzyme A reductase</fullName>
        <shortName evidence="3">HMG-CoA reductase</shortName>
        <ecNumber evidence="3">1.1.1.88</ecNumber>
    </recommendedName>
</protein>
<reference evidence="5" key="1">
    <citation type="submission" date="2016-10" db="EMBL/GenBank/DDBJ databases">
        <authorList>
            <person name="Varghese N."/>
            <person name="Submissions S."/>
        </authorList>
    </citation>
    <scope>NUCLEOTIDE SEQUENCE [LARGE SCALE GENOMIC DNA]</scope>
    <source>
        <strain evidence="5">DSM 20403</strain>
    </source>
</reference>
<dbReference type="EC" id="1.1.1.88" evidence="3"/>
<organism evidence="4 5">
    <name type="scientific">Ligilactobacillus ruminis DSM 20403 = NBRC 102161</name>
    <dbReference type="NCBI Taxonomy" id="1423798"/>
    <lineage>
        <taxon>Bacteria</taxon>
        <taxon>Bacillati</taxon>
        <taxon>Bacillota</taxon>
        <taxon>Bacilli</taxon>
        <taxon>Lactobacillales</taxon>
        <taxon>Lactobacillaceae</taxon>
        <taxon>Ligilactobacillus</taxon>
    </lineage>
</organism>
<dbReference type="OrthoDB" id="9764892at2"/>
<dbReference type="CDD" id="cd00644">
    <property type="entry name" value="HMG-CoA_reductase_classII"/>
    <property type="match status" value="1"/>
</dbReference>
<dbReference type="InterPro" id="IPR023076">
    <property type="entry name" value="HMG_CoA_Rdtase_CS"/>
</dbReference>
<dbReference type="InterPro" id="IPR002202">
    <property type="entry name" value="HMG_CoA_Rdtase"/>
</dbReference>
<dbReference type="GO" id="GO:0004420">
    <property type="term" value="F:hydroxymethylglutaryl-CoA reductase (NADPH) activity"/>
    <property type="evidence" value="ECO:0007669"/>
    <property type="project" value="InterPro"/>
</dbReference>
<dbReference type="SUPFAM" id="SSF56542">
    <property type="entry name" value="Substrate-binding domain of HMG-CoA reductase"/>
    <property type="match status" value="1"/>
</dbReference>
<evidence type="ECO:0000313" key="5">
    <source>
        <dbReference type="Proteomes" id="UP000182635"/>
    </source>
</evidence>
<dbReference type="SUPFAM" id="SSF55035">
    <property type="entry name" value="NAD-binding domain of HMG-CoA reductase"/>
    <property type="match status" value="1"/>
</dbReference>
<dbReference type="Gene3D" id="1.10.8.660">
    <property type="match status" value="1"/>
</dbReference>